<dbReference type="Pfam" id="PF01979">
    <property type="entry name" value="Amidohydro_1"/>
    <property type="match status" value="1"/>
</dbReference>
<dbReference type="CDD" id="cd01299">
    <property type="entry name" value="Met_dep_hydrolase_A"/>
    <property type="match status" value="1"/>
</dbReference>
<dbReference type="PANTHER" id="PTHR43135">
    <property type="entry name" value="ALPHA-D-RIBOSE 1-METHYLPHOSPHONATE 5-TRIPHOSPHATE DIPHOSPHATASE"/>
    <property type="match status" value="1"/>
</dbReference>
<comment type="caution">
    <text evidence="2">The sequence shown here is derived from an EMBL/GenBank/DDBJ whole genome shotgun (WGS) entry which is preliminary data.</text>
</comment>
<reference evidence="2 3" key="1">
    <citation type="submission" date="2024-07" db="EMBL/GenBank/DDBJ databases">
        <title>Draft Genome Sequence of Ferrimicrobium acidiphilum Strain YE2023, Isolated from a Pulp of Bioleach Reactor.</title>
        <authorList>
            <person name="Elkina Y.A."/>
            <person name="Bulaeva A.G."/>
            <person name="Beletsky A.V."/>
            <person name="Mardanov A.V."/>
        </authorList>
    </citation>
    <scope>NUCLEOTIDE SEQUENCE [LARGE SCALE GENOMIC DNA]</scope>
    <source>
        <strain evidence="2 3">YE2023</strain>
    </source>
</reference>
<keyword evidence="3" id="KW-1185">Reference proteome</keyword>
<evidence type="ECO:0000313" key="3">
    <source>
        <dbReference type="Proteomes" id="UP001560267"/>
    </source>
</evidence>
<feature type="domain" description="Amidohydrolase-related" evidence="1">
    <location>
        <begin position="51"/>
        <end position="400"/>
    </location>
</feature>
<proteinExistence type="predicted"/>
<gene>
    <name evidence="2" type="ORF">AB6A68_10740</name>
</gene>
<name>A0ABV3Y6Z3_9ACTN</name>
<accession>A0ABV3Y6Z3</accession>
<dbReference type="InterPro" id="IPR051781">
    <property type="entry name" value="Metallo-dep_Hydrolase"/>
</dbReference>
<dbReference type="InterPro" id="IPR032466">
    <property type="entry name" value="Metal_Hydrolase"/>
</dbReference>
<dbReference type="InterPro" id="IPR057744">
    <property type="entry name" value="OTAase-like"/>
</dbReference>
<dbReference type="SUPFAM" id="SSF51338">
    <property type="entry name" value="Composite domain of metallo-dependent hydrolases"/>
    <property type="match status" value="1"/>
</dbReference>
<dbReference type="RefSeq" id="WP_298387956.1">
    <property type="nucleotide sequence ID" value="NZ_JBFSHR010000045.1"/>
</dbReference>
<dbReference type="Gene3D" id="3.20.20.140">
    <property type="entry name" value="Metal-dependent hydrolases"/>
    <property type="match status" value="1"/>
</dbReference>
<dbReference type="Proteomes" id="UP001560267">
    <property type="component" value="Unassembled WGS sequence"/>
</dbReference>
<evidence type="ECO:0000259" key="1">
    <source>
        <dbReference type="Pfam" id="PF01979"/>
    </source>
</evidence>
<sequence length="408" mass="42502">MGKRTVFHGGQVFDGTGAALAHADVVVSDGRIVGVGSGLDGDDVVDCSGSTLVPGLFDCHVHVTSSGVDMMKRLTNPFSYQFYQAGANLKATLDLGITTIRDASGADLGVQQAVEDGLIAGPRMQISVTAISQTGGHGDGWMPSGITVGGRVSYPGRPSGIVDGPEEMRRKVRELIRSGANVLKVFTSGGVLSPRDNPRHGHFRDDELEVLVAEANAAGIYVMAHAQATPGIKAAVRAGIRSIEHGVFLDEEAVEMMIERGTWLVPTLIAPVSVIESAEEGAALQPAVLAKAREVLASHQEAFALAVGAGVKIAMGTDSGVGPHGTNLRELALMKAGGMSAVDVLVATTRSAAQLLGLDDELGTIEEGKRADLVIVRGDPFDFEHLKENVAAVYKDGNLVSSGQRKGI</sequence>
<dbReference type="PANTHER" id="PTHR43135:SF3">
    <property type="entry name" value="ALPHA-D-RIBOSE 1-METHYLPHOSPHONATE 5-TRIPHOSPHATE DIPHOSPHATASE"/>
    <property type="match status" value="1"/>
</dbReference>
<dbReference type="InterPro" id="IPR006680">
    <property type="entry name" value="Amidohydro-rel"/>
</dbReference>
<dbReference type="InterPro" id="IPR011059">
    <property type="entry name" value="Metal-dep_hydrolase_composite"/>
</dbReference>
<evidence type="ECO:0000313" key="2">
    <source>
        <dbReference type="EMBL" id="MEX6430303.1"/>
    </source>
</evidence>
<dbReference type="Gene3D" id="2.30.40.10">
    <property type="entry name" value="Urease, subunit C, domain 1"/>
    <property type="match status" value="1"/>
</dbReference>
<dbReference type="SUPFAM" id="SSF51556">
    <property type="entry name" value="Metallo-dependent hydrolases"/>
    <property type="match status" value="1"/>
</dbReference>
<protein>
    <submittedName>
        <fullName evidence="2">Amidohydrolase family protein</fullName>
    </submittedName>
</protein>
<organism evidence="2 3">
    <name type="scientific">Ferrimicrobium acidiphilum</name>
    <dbReference type="NCBI Taxonomy" id="121039"/>
    <lineage>
        <taxon>Bacteria</taxon>
        <taxon>Bacillati</taxon>
        <taxon>Actinomycetota</taxon>
        <taxon>Acidimicrobiia</taxon>
        <taxon>Acidimicrobiales</taxon>
        <taxon>Acidimicrobiaceae</taxon>
        <taxon>Ferrimicrobium</taxon>
    </lineage>
</organism>
<dbReference type="EMBL" id="JBFSHR010000045">
    <property type="protein sequence ID" value="MEX6430303.1"/>
    <property type="molecule type" value="Genomic_DNA"/>
</dbReference>